<evidence type="ECO:0000256" key="3">
    <source>
        <dbReference type="ARBA" id="ARBA00022490"/>
    </source>
</evidence>
<dbReference type="EMBL" id="ML004433">
    <property type="protein sequence ID" value="RKP32165.1"/>
    <property type="molecule type" value="Genomic_DNA"/>
</dbReference>
<dbReference type="OrthoDB" id="1937984at2759"/>
<dbReference type="GO" id="GO:0030295">
    <property type="term" value="F:protein kinase activator activity"/>
    <property type="evidence" value="ECO:0007669"/>
    <property type="project" value="TreeGrafter"/>
</dbReference>
<dbReference type="AlphaFoldDB" id="A0A4P9ZGR0"/>
<dbReference type="GO" id="GO:0034045">
    <property type="term" value="C:phagophore assembly site membrane"/>
    <property type="evidence" value="ECO:0007669"/>
    <property type="project" value="UniProtKB-SubCell"/>
</dbReference>
<dbReference type="Pfam" id="PF04108">
    <property type="entry name" value="ATG17_like"/>
    <property type="match status" value="1"/>
</dbReference>
<evidence type="ECO:0000256" key="2">
    <source>
        <dbReference type="ARBA" id="ARBA00013806"/>
    </source>
</evidence>
<evidence type="ECO:0000256" key="5">
    <source>
        <dbReference type="ARBA" id="ARBA00023136"/>
    </source>
</evidence>
<dbReference type="InterPro" id="IPR045326">
    <property type="entry name" value="ATG17-like_dom"/>
</dbReference>
<dbReference type="PANTHER" id="PTHR28005:SF1">
    <property type="entry name" value="AUTOPHAGY-RELATED PROTEIN 17"/>
    <property type="match status" value="1"/>
</dbReference>
<dbReference type="PANTHER" id="PTHR28005">
    <property type="entry name" value="AUTOPHAGY-RELATED PROTEIN 17"/>
    <property type="match status" value="1"/>
</dbReference>
<dbReference type="Proteomes" id="UP000268321">
    <property type="component" value="Unassembled WGS sequence"/>
</dbReference>
<proteinExistence type="inferred from homology"/>
<keyword evidence="3 6" id="KW-0963">Cytoplasm</keyword>
<evidence type="ECO:0000313" key="10">
    <source>
        <dbReference type="Proteomes" id="UP000268321"/>
    </source>
</evidence>
<evidence type="ECO:0000259" key="8">
    <source>
        <dbReference type="Pfam" id="PF04108"/>
    </source>
</evidence>
<organism evidence="9 10">
    <name type="scientific">Metschnikowia bicuspidata</name>
    <dbReference type="NCBI Taxonomy" id="27322"/>
    <lineage>
        <taxon>Eukaryota</taxon>
        <taxon>Fungi</taxon>
        <taxon>Dikarya</taxon>
        <taxon>Ascomycota</taxon>
        <taxon>Saccharomycotina</taxon>
        <taxon>Pichiomycetes</taxon>
        <taxon>Metschnikowiaceae</taxon>
        <taxon>Metschnikowia</taxon>
    </lineage>
</organism>
<keyword evidence="5" id="KW-0472">Membrane</keyword>
<keyword evidence="4 6" id="KW-0072">Autophagy</keyword>
<evidence type="ECO:0000256" key="4">
    <source>
        <dbReference type="ARBA" id="ARBA00023006"/>
    </source>
</evidence>
<evidence type="ECO:0000256" key="7">
    <source>
        <dbReference type="SAM" id="Coils"/>
    </source>
</evidence>
<keyword evidence="10" id="KW-1185">Reference proteome</keyword>
<evidence type="ECO:0000313" key="9">
    <source>
        <dbReference type="EMBL" id="RKP32165.1"/>
    </source>
</evidence>
<feature type="domain" description="Autophagy protein ATG17-like" evidence="8">
    <location>
        <begin position="17"/>
        <end position="432"/>
    </location>
</feature>
<name>A0A4P9ZGR0_9ASCO</name>
<reference evidence="10" key="1">
    <citation type="journal article" date="2018" name="Nat. Microbiol.">
        <title>Leveraging single-cell genomics to expand the fungal tree of life.</title>
        <authorList>
            <person name="Ahrendt S.R."/>
            <person name="Quandt C.A."/>
            <person name="Ciobanu D."/>
            <person name="Clum A."/>
            <person name="Salamov A."/>
            <person name="Andreopoulos B."/>
            <person name="Cheng J.F."/>
            <person name="Woyke T."/>
            <person name="Pelin A."/>
            <person name="Henrissat B."/>
            <person name="Reynolds N.K."/>
            <person name="Benny G.L."/>
            <person name="Smith M.E."/>
            <person name="James T.Y."/>
            <person name="Grigoriev I.V."/>
        </authorList>
    </citation>
    <scope>NUCLEOTIDE SEQUENCE [LARGE SCALE GENOMIC DNA]</scope>
    <source>
        <strain evidence="10">Baker2002</strain>
    </source>
</reference>
<dbReference type="GO" id="GO:0034727">
    <property type="term" value="P:piecemeal microautophagy of the nucleus"/>
    <property type="evidence" value="ECO:0007669"/>
    <property type="project" value="TreeGrafter"/>
</dbReference>
<accession>A0A4P9ZGR0</accession>
<comment type="function">
    <text evidence="6">Autophagy-specific protein that functions in response to autophagy-inducing signals as a scaffold to recruit other ATG proteins to organize preautophagosomal structure (PAS) formation. Modulates the timing and magnitude of the autophagy response, such as the size of the sequestering vesicles. Plays particularly a role in pexophagy and nucleophagy.</text>
</comment>
<evidence type="ECO:0000256" key="1">
    <source>
        <dbReference type="ARBA" id="ARBA00006259"/>
    </source>
</evidence>
<feature type="coiled-coil region" evidence="7">
    <location>
        <begin position="11"/>
        <end position="74"/>
    </location>
</feature>
<dbReference type="GO" id="GO:0060090">
    <property type="term" value="F:molecular adaptor activity"/>
    <property type="evidence" value="ECO:0007669"/>
    <property type="project" value="TreeGrafter"/>
</dbReference>
<gene>
    <name evidence="9" type="ORF">METBISCDRAFT_12655</name>
</gene>
<dbReference type="GO" id="GO:1990316">
    <property type="term" value="C:Atg1/ULK1 kinase complex"/>
    <property type="evidence" value="ECO:0007669"/>
    <property type="project" value="TreeGrafter"/>
</dbReference>
<dbReference type="GO" id="GO:0000422">
    <property type="term" value="P:autophagy of mitochondrion"/>
    <property type="evidence" value="ECO:0007669"/>
    <property type="project" value="TreeGrafter"/>
</dbReference>
<dbReference type="GO" id="GO:0000045">
    <property type="term" value="P:autophagosome assembly"/>
    <property type="evidence" value="ECO:0007669"/>
    <property type="project" value="TreeGrafter"/>
</dbReference>
<comment type="subcellular location">
    <subcellularLocation>
        <location evidence="6">Cytoplasm</location>
    </subcellularLocation>
    <subcellularLocation>
        <location evidence="6">Preautophagosomal structure membrane</location>
        <topology evidence="6">Peripheral membrane protein</topology>
    </subcellularLocation>
</comment>
<comment type="similarity">
    <text evidence="1 6">Belongs to the ATG17 family.</text>
</comment>
<sequence>MISKDEVLAWKADAQRTLERAQQLSSRANDSLQKASQLLNKQLLAKVNEATTQIDAAKLKNNQIQALVEDVKRNTTEYIQKYRQSIDKELMPELTRLDQVLNLLEEVEVPEFIILSEKRAVHHLSDFVSWEELDLLRANISIHQENCTKFFLLLLEKTTELGKKLHSGSVKHANTVKLYDSQVAEVTLLMNEAVNGTPPKNRSNLIHNIFKENNSLEIELASVLKMLTNHYDQCCVAAQWDTTADEENLQVLREDSLELSSVLREMKAIQDIIENNYARADQFVEQRMPAINQVLYQCQKWMQWCTTFTNQEIMECLLLFLKCKEITLRSSFDNIGKNEDELENKVNIMAGYPGRSPVQEYTEVVQQLCHHYEQFKMVYEAEYLAELHHEQFEYPRQFLKQLDDHLNVQLFNFGQEERERRRAWLEKYGEFIPRQFYLPGETNQPQVVQVLSDGLEEVESDTSKENERLLLNLIKTFRVK</sequence>
<dbReference type="InterPro" id="IPR007240">
    <property type="entry name" value="Atg17"/>
</dbReference>
<protein>
    <recommendedName>
        <fullName evidence="2 6">Autophagy-related protein 17</fullName>
    </recommendedName>
</protein>
<evidence type="ECO:0000256" key="6">
    <source>
        <dbReference type="RuleBase" id="RU368080"/>
    </source>
</evidence>
<keyword evidence="7" id="KW-0175">Coiled coil</keyword>